<protein>
    <submittedName>
        <fullName evidence="1">Uncharacterized protein</fullName>
    </submittedName>
</protein>
<gene>
    <name evidence="1" type="ORF">LCGC14_0552080</name>
</gene>
<dbReference type="EMBL" id="LAZR01000763">
    <property type="protein sequence ID" value="KKN58395.1"/>
    <property type="molecule type" value="Genomic_DNA"/>
</dbReference>
<organism evidence="1">
    <name type="scientific">marine sediment metagenome</name>
    <dbReference type="NCBI Taxonomy" id="412755"/>
    <lineage>
        <taxon>unclassified sequences</taxon>
        <taxon>metagenomes</taxon>
        <taxon>ecological metagenomes</taxon>
    </lineage>
</organism>
<dbReference type="AlphaFoldDB" id="A0A0F9RPE7"/>
<evidence type="ECO:0000313" key="1">
    <source>
        <dbReference type="EMBL" id="KKN58395.1"/>
    </source>
</evidence>
<sequence>MGTIDQHYTNGPKPGEIICYGQFNRGNGCQEHYESESRHAGRRARDLRKRGYRVIVSPLGAQVTRVGLVNMTLVTIEPGTRADTVYLPPVRVERAAAIKDAIAKATNTGGK</sequence>
<accession>A0A0F9RPE7</accession>
<proteinExistence type="predicted"/>
<name>A0A0F9RPE7_9ZZZZ</name>
<comment type="caution">
    <text evidence="1">The sequence shown here is derived from an EMBL/GenBank/DDBJ whole genome shotgun (WGS) entry which is preliminary data.</text>
</comment>
<reference evidence="1" key="1">
    <citation type="journal article" date="2015" name="Nature">
        <title>Complex archaea that bridge the gap between prokaryotes and eukaryotes.</title>
        <authorList>
            <person name="Spang A."/>
            <person name="Saw J.H."/>
            <person name="Jorgensen S.L."/>
            <person name="Zaremba-Niedzwiedzka K."/>
            <person name="Martijn J."/>
            <person name="Lind A.E."/>
            <person name="van Eijk R."/>
            <person name="Schleper C."/>
            <person name="Guy L."/>
            <person name="Ettema T.J."/>
        </authorList>
    </citation>
    <scope>NUCLEOTIDE SEQUENCE</scope>
</reference>